<dbReference type="Proteomes" id="UP001327957">
    <property type="component" value="Unassembled WGS sequence"/>
</dbReference>
<evidence type="ECO:0000313" key="2">
    <source>
        <dbReference type="EMBL" id="KAK6206314.1"/>
    </source>
</evidence>
<proteinExistence type="predicted"/>
<gene>
    <name evidence="2" type="ORF">QIS74_13733</name>
</gene>
<accession>A0AAV9SS86</accession>
<reference evidence="2 3" key="1">
    <citation type="submission" date="2023-04" db="EMBL/GenBank/DDBJ databases">
        <title>Colletotrichum tabacum stain YC1 causing leaf anthracnose on Nicotiana tabacum(L.) cv.</title>
        <authorList>
            <person name="Ji Z."/>
            <person name="Wang M."/>
            <person name="Zhang J."/>
            <person name="Wang N."/>
            <person name="Zhou Z."/>
        </authorList>
    </citation>
    <scope>NUCLEOTIDE SEQUENCE [LARGE SCALE GENOMIC DNA]</scope>
    <source>
        <strain evidence="2 3">YC1</strain>
    </source>
</reference>
<evidence type="ECO:0000313" key="3">
    <source>
        <dbReference type="Proteomes" id="UP001327957"/>
    </source>
</evidence>
<comment type="caution">
    <text evidence="2">The sequence shown here is derived from an EMBL/GenBank/DDBJ whole genome shotgun (WGS) entry which is preliminary data.</text>
</comment>
<name>A0AAV9SS86_9PEZI</name>
<dbReference type="AlphaFoldDB" id="A0AAV9SS86"/>
<protein>
    <submittedName>
        <fullName evidence="2">Major facilitator superfamily transporter</fullName>
    </submittedName>
</protein>
<organism evidence="2 3">
    <name type="scientific">Colletotrichum tabaci</name>
    <dbReference type="NCBI Taxonomy" id="1209068"/>
    <lineage>
        <taxon>Eukaryota</taxon>
        <taxon>Fungi</taxon>
        <taxon>Dikarya</taxon>
        <taxon>Ascomycota</taxon>
        <taxon>Pezizomycotina</taxon>
        <taxon>Sordariomycetes</taxon>
        <taxon>Hypocreomycetidae</taxon>
        <taxon>Glomerellales</taxon>
        <taxon>Glomerellaceae</taxon>
        <taxon>Colletotrichum</taxon>
        <taxon>Colletotrichum destructivum species complex</taxon>
    </lineage>
</organism>
<keyword evidence="3" id="KW-1185">Reference proteome</keyword>
<sequence>MSVLGKNVDNSAMEAKLKGSPSDPVSHSKAESVINAAQLYTGSVDENYRMKSELIAKHLGEIGMGNF</sequence>
<feature type="region of interest" description="Disordered" evidence="1">
    <location>
        <begin position="1"/>
        <end position="30"/>
    </location>
</feature>
<evidence type="ECO:0000256" key="1">
    <source>
        <dbReference type="SAM" id="MobiDB-lite"/>
    </source>
</evidence>
<dbReference type="EMBL" id="JASAOK010000056">
    <property type="protein sequence ID" value="KAK6206314.1"/>
    <property type="molecule type" value="Genomic_DNA"/>
</dbReference>